<reference evidence="2" key="1">
    <citation type="submission" date="2021-03" db="EMBL/GenBank/DDBJ databases">
        <title>Draft genome sequence of rust myrtle Austropuccinia psidii MF-1, a brazilian biotype.</title>
        <authorList>
            <person name="Quecine M.C."/>
            <person name="Pachon D.M.R."/>
            <person name="Bonatelli M.L."/>
            <person name="Correr F.H."/>
            <person name="Franceschini L.M."/>
            <person name="Leite T.F."/>
            <person name="Margarido G.R.A."/>
            <person name="Almeida C.A."/>
            <person name="Ferrarezi J.A."/>
            <person name="Labate C.A."/>
        </authorList>
    </citation>
    <scope>NUCLEOTIDE SEQUENCE</scope>
    <source>
        <strain evidence="2">MF-1</strain>
    </source>
</reference>
<comment type="caution">
    <text evidence="2">The sequence shown here is derived from an EMBL/GenBank/DDBJ whole genome shotgun (WGS) entry which is preliminary data.</text>
</comment>
<sequence>MPPKNAEALKPQKIPRINVEVDHIDNEPPHTESPPILNERLQDEDPLASTQNIQAFEERETTKHDTTGQDMTDIMPDPAPKVSSYPNVQGIF</sequence>
<feature type="region of interest" description="Disordered" evidence="1">
    <location>
        <begin position="55"/>
        <end position="92"/>
    </location>
</feature>
<evidence type="ECO:0000256" key="1">
    <source>
        <dbReference type="SAM" id="MobiDB-lite"/>
    </source>
</evidence>
<evidence type="ECO:0000313" key="2">
    <source>
        <dbReference type="EMBL" id="MBW0553307.1"/>
    </source>
</evidence>
<dbReference type="AlphaFoldDB" id="A0A9Q3J0N6"/>
<name>A0A9Q3J0N6_9BASI</name>
<accession>A0A9Q3J0N6</accession>
<evidence type="ECO:0000313" key="3">
    <source>
        <dbReference type="Proteomes" id="UP000765509"/>
    </source>
</evidence>
<dbReference type="Proteomes" id="UP000765509">
    <property type="component" value="Unassembled WGS sequence"/>
</dbReference>
<keyword evidence="3" id="KW-1185">Reference proteome</keyword>
<organism evidence="2 3">
    <name type="scientific">Austropuccinia psidii MF-1</name>
    <dbReference type="NCBI Taxonomy" id="1389203"/>
    <lineage>
        <taxon>Eukaryota</taxon>
        <taxon>Fungi</taxon>
        <taxon>Dikarya</taxon>
        <taxon>Basidiomycota</taxon>
        <taxon>Pucciniomycotina</taxon>
        <taxon>Pucciniomycetes</taxon>
        <taxon>Pucciniales</taxon>
        <taxon>Sphaerophragmiaceae</taxon>
        <taxon>Austropuccinia</taxon>
    </lineage>
</organism>
<protein>
    <submittedName>
        <fullName evidence="2">Uncharacterized protein</fullName>
    </submittedName>
</protein>
<proteinExistence type="predicted"/>
<gene>
    <name evidence="2" type="ORF">O181_093022</name>
</gene>
<feature type="compositionally biased region" description="Basic and acidic residues" evidence="1">
    <location>
        <begin position="56"/>
        <end position="67"/>
    </location>
</feature>
<dbReference type="EMBL" id="AVOT02059677">
    <property type="protein sequence ID" value="MBW0553307.1"/>
    <property type="molecule type" value="Genomic_DNA"/>
</dbReference>